<comment type="caution">
    <text evidence="2">The sequence shown here is derived from an EMBL/GenBank/DDBJ whole genome shotgun (WGS) entry which is preliminary data.</text>
</comment>
<sequence>MTGITLDGAPIKPKPTLNQLLDKLESNLSKGIRSLPPLGPDNGSQQQNVSRSFRLQEKQNASMSKSTTKYDEEVFTGELRVPLSPPSSSSKIDYTSMAKETPEYYREIRLRARSVLGVMEGEYKSSLKGKFKEMLLSETQTTFDAYHAILPDLEPDAQQQRRLRKVARRRAEGLISLEREKFRSQATLPLALETASGIISREMRQSLRTPVGGRSRAMEDYGYEPARSASAPPQSHQQAFQDGEGAEAEDKDPRSVQVKTSLFAPLNADDASQNCVLLAELKRRQAEAAMARRQASGKTPTNRCTLNHDPKEAVKRPTRAAALADEFRLQKYGGQDRHDRNGVRSVSPELPLLVESEGRVQSNTAYIPVNAGMDPGFKVSFEESKDAARPPRDAKLSVSVPRLGLTDAVSPTASGDEAPDAPGADEEEVPLEVEEGPEILSLKEWMNRKGAKWGLAQESWVWTPRCASRGRESGKLRWSAKAEKLVTTSTFGDRGPSSLCVTLKKELTEVDRKAAIGTYSDACKMLDTLPSAVSLLPHPRALAALPHPPPLGLLLDLSVAEGCVLQMTFTSHFEAAAAGVARCKRTRLVPCIHVGILFRGFRLVPAGLGMIGGSRLVPAGLGMIGGSRLVPAGLGMIGAVRIHRRKARRRDGVCGGACGLQRVFEQMRRPAADLTGTHLGRRGGMALAHCMARNCIMTSVDLTECHLDHAACETLI</sequence>
<feature type="compositionally biased region" description="Polar residues" evidence="1">
    <location>
        <begin position="42"/>
        <end position="67"/>
    </location>
</feature>
<protein>
    <submittedName>
        <fullName evidence="2">Uncharacterized protein</fullName>
    </submittedName>
</protein>
<proteinExistence type="predicted"/>
<evidence type="ECO:0000256" key="1">
    <source>
        <dbReference type="SAM" id="MobiDB-lite"/>
    </source>
</evidence>
<feature type="non-terminal residue" evidence="2">
    <location>
        <position position="716"/>
    </location>
</feature>
<feature type="compositionally biased region" description="Acidic residues" evidence="1">
    <location>
        <begin position="417"/>
        <end position="433"/>
    </location>
</feature>
<gene>
    <name evidence="2" type="ORF">CYMTET_53100</name>
</gene>
<dbReference type="Proteomes" id="UP001190700">
    <property type="component" value="Unassembled WGS sequence"/>
</dbReference>
<accession>A0AAE0BHN5</accession>
<evidence type="ECO:0000313" key="3">
    <source>
        <dbReference type="Proteomes" id="UP001190700"/>
    </source>
</evidence>
<feature type="region of interest" description="Disordered" evidence="1">
    <location>
        <begin position="28"/>
        <end position="69"/>
    </location>
</feature>
<feature type="compositionally biased region" description="Polar residues" evidence="1">
    <location>
        <begin position="231"/>
        <end position="240"/>
    </location>
</feature>
<evidence type="ECO:0000313" key="2">
    <source>
        <dbReference type="EMBL" id="KAK3236776.1"/>
    </source>
</evidence>
<feature type="compositionally biased region" description="Basic and acidic residues" evidence="1">
    <location>
        <begin position="382"/>
        <end position="395"/>
    </location>
</feature>
<organism evidence="2 3">
    <name type="scientific">Cymbomonas tetramitiformis</name>
    <dbReference type="NCBI Taxonomy" id="36881"/>
    <lineage>
        <taxon>Eukaryota</taxon>
        <taxon>Viridiplantae</taxon>
        <taxon>Chlorophyta</taxon>
        <taxon>Pyramimonadophyceae</taxon>
        <taxon>Pyramimonadales</taxon>
        <taxon>Pyramimonadaceae</taxon>
        <taxon>Cymbomonas</taxon>
    </lineage>
</organism>
<name>A0AAE0BHN5_9CHLO</name>
<feature type="region of interest" description="Disordered" evidence="1">
    <location>
        <begin position="382"/>
        <end position="433"/>
    </location>
</feature>
<reference evidence="2 3" key="1">
    <citation type="journal article" date="2015" name="Genome Biol. Evol.">
        <title>Comparative Genomics of a Bacterivorous Green Alga Reveals Evolutionary Causalities and Consequences of Phago-Mixotrophic Mode of Nutrition.</title>
        <authorList>
            <person name="Burns J.A."/>
            <person name="Paasch A."/>
            <person name="Narechania A."/>
            <person name="Kim E."/>
        </authorList>
    </citation>
    <scope>NUCLEOTIDE SEQUENCE [LARGE SCALE GENOMIC DNA]</scope>
    <source>
        <strain evidence="2 3">PLY_AMNH</strain>
    </source>
</reference>
<feature type="region of interest" description="Disordered" evidence="1">
    <location>
        <begin position="225"/>
        <end position="256"/>
    </location>
</feature>
<dbReference type="EMBL" id="LGRX02034849">
    <property type="protein sequence ID" value="KAK3236776.1"/>
    <property type="molecule type" value="Genomic_DNA"/>
</dbReference>
<keyword evidence="3" id="KW-1185">Reference proteome</keyword>
<dbReference type="AlphaFoldDB" id="A0AAE0BHN5"/>